<organism evidence="2 3">
    <name type="scientific">Pseudotabrizicola alkalilacus</name>
    <dbReference type="NCBI Taxonomy" id="2305252"/>
    <lineage>
        <taxon>Bacteria</taxon>
        <taxon>Pseudomonadati</taxon>
        <taxon>Pseudomonadota</taxon>
        <taxon>Alphaproteobacteria</taxon>
        <taxon>Rhodobacterales</taxon>
        <taxon>Paracoccaceae</taxon>
        <taxon>Pseudotabrizicola</taxon>
    </lineage>
</organism>
<sequence length="165" mass="17276">MYIHSSLNCVKAPLLALCAALALATSVQAHGVTAGDLEIIHPNILAPVASAKSAAGYMGIANEGTTADRLIGIEVPSVKHSELHTTEHSADGVARMMHVDAIEIPAGETVLLERGGMHIMFMGLTEPMVEGQMVPATLIFEQAGRVEVEFSVDPSDGVDHSAMGH</sequence>
<dbReference type="PANTHER" id="PTHR36302:SF1">
    <property type="entry name" value="COPPER CHAPERONE PCU(A)C"/>
    <property type="match status" value="1"/>
</dbReference>
<accession>A0A411Z6H7</accession>
<gene>
    <name evidence="2" type="ORF">D1012_00365</name>
</gene>
<dbReference type="PANTHER" id="PTHR36302">
    <property type="entry name" value="BLR7088 PROTEIN"/>
    <property type="match status" value="1"/>
</dbReference>
<evidence type="ECO:0000313" key="2">
    <source>
        <dbReference type="EMBL" id="RGP38622.1"/>
    </source>
</evidence>
<proteinExistence type="predicted"/>
<feature type="chain" id="PRO_5019212762" evidence="1">
    <location>
        <begin position="30"/>
        <end position="165"/>
    </location>
</feature>
<dbReference type="EMBL" id="QWEY01000001">
    <property type="protein sequence ID" value="RGP38622.1"/>
    <property type="molecule type" value="Genomic_DNA"/>
</dbReference>
<protein>
    <submittedName>
        <fullName evidence="2">Copper chaperone PCu(A)C</fullName>
    </submittedName>
</protein>
<dbReference type="InterPro" id="IPR007410">
    <property type="entry name" value="LpqE-like"/>
</dbReference>
<keyword evidence="1" id="KW-0732">Signal</keyword>
<dbReference type="SUPFAM" id="SSF110087">
    <property type="entry name" value="DR1885-like metal-binding protein"/>
    <property type="match status" value="1"/>
</dbReference>
<dbReference type="Proteomes" id="UP000284547">
    <property type="component" value="Unassembled WGS sequence"/>
</dbReference>
<dbReference type="RefSeq" id="WP_118149368.1">
    <property type="nucleotide sequence ID" value="NZ_QWEY01000001.1"/>
</dbReference>
<keyword evidence="3" id="KW-1185">Reference proteome</keyword>
<dbReference type="AlphaFoldDB" id="A0A411Z6H7"/>
<feature type="signal peptide" evidence="1">
    <location>
        <begin position="1"/>
        <end position="29"/>
    </location>
</feature>
<evidence type="ECO:0000256" key="1">
    <source>
        <dbReference type="SAM" id="SignalP"/>
    </source>
</evidence>
<reference evidence="2 3" key="1">
    <citation type="submission" date="2018-08" db="EMBL/GenBank/DDBJ databases">
        <title>Flavobacterium tibetense sp. nov., isolated from a wetland YonghuCo on Tibetan Plateau.</title>
        <authorList>
            <person name="Phurbu D."/>
            <person name="Lu H."/>
            <person name="Xing P."/>
        </authorList>
    </citation>
    <scope>NUCLEOTIDE SEQUENCE [LARGE SCALE GENOMIC DNA]</scope>
    <source>
        <strain evidence="2 3">DJC</strain>
    </source>
</reference>
<comment type="caution">
    <text evidence="2">The sequence shown here is derived from an EMBL/GenBank/DDBJ whole genome shotgun (WGS) entry which is preliminary data.</text>
</comment>
<dbReference type="Pfam" id="PF04314">
    <property type="entry name" value="PCuAC"/>
    <property type="match status" value="1"/>
</dbReference>
<dbReference type="OrthoDB" id="9796962at2"/>
<evidence type="ECO:0000313" key="3">
    <source>
        <dbReference type="Proteomes" id="UP000284547"/>
    </source>
</evidence>
<dbReference type="Gene3D" id="2.60.40.1890">
    <property type="entry name" value="PCu(A)C copper chaperone"/>
    <property type="match status" value="1"/>
</dbReference>
<name>A0A411Z6H7_9RHOB</name>
<dbReference type="InterPro" id="IPR058248">
    <property type="entry name" value="Lxx211020-like"/>
</dbReference>
<dbReference type="InterPro" id="IPR036182">
    <property type="entry name" value="PCuAC_sf"/>
</dbReference>